<evidence type="ECO:0000313" key="3">
    <source>
        <dbReference type="EMBL" id="ACY17123.1"/>
    </source>
</evidence>
<evidence type="ECO:0000259" key="2">
    <source>
        <dbReference type="Pfam" id="PF00582"/>
    </source>
</evidence>
<dbReference type="KEGG" id="hoh:Hoch_4632"/>
<dbReference type="RefSeq" id="WP_012829721.1">
    <property type="nucleotide sequence ID" value="NC_013440.1"/>
</dbReference>
<proteinExistence type="inferred from homology"/>
<gene>
    <name evidence="3" type="ordered locus">Hoch_4632</name>
</gene>
<evidence type="ECO:0000256" key="1">
    <source>
        <dbReference type="ARBA" id="ARBA00008791"/>
    </source>
</evidence>
<dbReference type="AlphaFoldDB" id="D0LR95"/>
<dbReference type="PANTHER" id="PTHR46268:SF6">
    <property type="entry name" value="UNIVERSAL STRESS PROTEIN UP12"/>
    <property type="match status" value="1"/>
</dbReference>
<accession>D0LR95</accession>
<dbReference type="PANTHER" id="PTHR46268">
    <property type="entry name" value="STRESS RESPONSE PROTEIN NHAX"/>
    <property type="match status" value="1"/>
</dbReference>
<dbReference type="EMBL" id="CP001804">
    <property type="protein sequence ID" value="ACY17123.1"/>
    <property type="molecule type" value="Genomic_DNA"/>
</dbReference>
<sequence length="309" mass="33253">MALTRFLVAVDFSPESETALAQAIFMAERAGAAMELLWVEDRLPFGGALSPTPANAELERMMDEFADEAARRLEALAERTRARVPEVTHFVGKGFPDEVIAAHAEAIQADLVVMGTKGLSGLKRFFLGSVAEKVIRTCHTNVLVARGPAHAFERVLVASDFSPVSERALHLTLTLAAPAAEVELFHAWHYPAGTIGMSTAAPKPGDPMALLHDQILDSNEQRGRAVIERAGQTTQTLRFAQHHGAPAAEIQNRLEASPFDLAVLSTHGHRGFRRFLLGSVAEATVRHAPCSVLVIHAGDEAEAEAPLGL</sequence>
<name>D0LR95_HALO1</name>
<dbReference type="SUPFAM" id="SSF52402">
    <property type="entry name" value="Adenine nucleotide alpha hydrolases-like"/>
    <property type="match status" value="2"/>
</dbReference>
<dbReference type="OrthoDB" id="5497880at2"/>
<dbReference type="CDD" id="cd00293">
    <property type="entry name" value="USP-like"/>
    <property type="match status" value="2"/>
</dbReference>
<dbReference type="PRINTS" id="PR01438">
    <property type="entry name" value="UNVRSLSTRESS"/>
</dbReference>
<dbReference type="Gene3D" id="3.40.50.620">
    <property type="entry name" value="HUPs"/>
    <property type="match status" value="2"/>
</dbReference>
<dbReference type="InterPro" id="IPR006015">
    <property type="entry name" value="Universal_stress_UspA"/>
</dbReference>
<dbReference type="InterPro" id="IPR006016">
    <property type="entry name" value="UspA"/>
</dbReference>
<protein>
    <submittedName>
        <fullName evidence="3">UspA domain protein</fullName>
    </submittedName>
</protein>
<keyword evidence="4" id="KW-1185">Reference proteome</keyword>
<dbReference type="Pfam" id="PF00582">
    <property type="entry name" value="Usp"/>
    <property type="match status" value="2"/>
</dbReference>
<dbReference type="eggNOG" id="COG0589">
    <property type="taxonomic scope" value="Bacteria"/>
</dbReference>
<dbReference type="HOGENOM" id="CLU_049301_2_1_7"/>
<dbReference type="STRING" id="502025.Hoch_4632"/>
<comment type="similarity">
    <text evidence="1">Belongs to the universal stress protein A family.</text>
</comment>
<dbReference type="Proteomes" id="UP000001880">
    <property type="component" value="Chromosome"/>
</dbReference>
<feature type="domain" description="UspA" evidence="2">
    <location>
        <begin position="5"/>
        <end position="146"/>
    </location>
</feature>
<organism evidence="3 4">
    <name type="scientific">Haliangium ochraceum (strain DSM 14365 / JCM 11303 / SMP-2)</name>
    <dbReference type="NCBI Taxonomy" id="502025"/>
    <lineage>
        <taxon>Bacteria</taxon>
        <taxon>Pseudomonadati</taxon>
        <taxon>Myxococcota</taxon>
        <taxon>Polyangia</taxon>
        <taxon>Haliangiales</taxon>
        <taxon>Kofleriaceae</taxon>
        <taxon>Haliangium</taxon>
    </lineage>
</organism>
<feature type="domain" description="UspA" evidence="2">
    <location>
        <begin position="152"/>
        <end position="296"/>
    </location>
</feature>
<reference evidence="3 4" key="1">
    <citation type="journal article" date="2010" name="Stand. Genomic Sci.">
        <title>Complete genome sequence of Haliangium ochraceum type strain (SMP-2).</title>
        <authorList>
            <consortium name="US DOE Joint Genome Institute (JGI-PGF)"/>
            <person name="Ivanova N."/>
            <person name="Daum C."/>
            <person name="Lang E."/>
            <person name="Abt B."/>
            <person name="Kopitz M."/>
            <person name="Saunders E."/>
            <person name="Lapidus A."/>
            <person name="Lucas S."/>
            <person name="Glavina Del Rio T."/>
            <person name="Nolan M."/>
            <person name="Tice H."/>
            <person name="Copeland A."/>
            <person name="Cheng J.F."/>
            <person name="Chen F."/>
            <person name="Bruce D."/>
            <person name="Goodwin L."/>
            <person name="Pitluck S."/>
            <person name="Mavromatis K."/>
            <person name="Pati A."/>
            <person name="Mikhailova N."/>
            <person name="Chen A."/>
            <person name="Palaniappan K."/>
            <person name="Land M."/>
            <person name="Hauser L."/>
            <person name="Chang Y.J."/>
            <person name="Jeffries C.D."/>
            <person name="Detter J.C."/>
            <person name="Brettin T."/>
            <person name="Rohde M."/>
            <person name="Goker M."/>
            <person name="Bristow J."/>
            <person name="Markowitz V."/>
            <person name="Eisen J.A."/>
            <person name="Hugenholtz P."/>
            <person name="Kyrpides N.C."/>
            <person name="Klenk H.P."/>
        </authorList>
    </citation>
    <scope>NUCLEOTIDE SEQUENCE [LARGE SCALE GENOMIC DNA]</scope>
    <source>
        <strain evidence="4">DSM 14365 / CIP 107738 / JCM 11303 / AJ 13395 / SMP-2</strain>
    </source>
</reference>
<evidence type="ECO:0000313" key="4">
    <source>
        <dbReference type="Proteomes" id="UP000001880"/>
    </source>
</evidence>
<dbReference type="InterPro" id="IPR014729">
    <property type="entry name" value="Rossmann-like_a/b/a_fold"/>
</dbReference>